<evidence type="ECO:0000256" key="1">
    <source>
        <dbReference type="SAM" id="MobiDB-lite"/>
    </source>
</evidence>
<comment type="caution">
    <text evidence="2">The sequence shown here is derived from an EMBL/GenBank/DDBJ whole genome shotgun (WGS) entry which is preliminary data.</text>
</comment>
<keyword evidence="3" id="KW-1185">Reference proteome</keyword>
<dbReference type="Proteomes" id="UP001300502">
    <property type="component" value="Unassembled WGS sequence"/>
</dbReference>
<evidence type="ECO:0000313" key="2">
    <source>
        <dbReference type="EMBL" id="KAK4525800.1"/>
    </source>
</evidence>
<dbReference type="AlphaFoldDB" id="A0AAV9IEJ6"/>
<feature type="region of interest" description="Disordered" evidence="1">
    <location>
        <begin position="92"/>
        <end position="125"/>
    </location>
</feature>
<proteinExistence type="predicted"/>
<sequence>MNRAKIPNVLTRQHSDSAVLHNQQEKLLVQQEDTKTTQYLDFPESTNEWQLSQWRKRSSSSSSSTQLLSPSLNKLRKRVSITISEDPLLYFAPNNKENDQQLSENKNRSRPVANKQKSEQKLEGNSAFAFPTEQREPMHLQSEQDMERNAYAYCKTAIETNTTTHTQQVSTKEQEDCFLSNWLQNQECSSSNSPLHNKEDIFPIQFPEITDFSEYWRSIENDIHHHDNDTDQTPFFWPDFF</sequence>
<protein>
    <submittedName>
        <fullName evidence="2">Uncharacterized protein</fullName>
    </submittedName>
</protein>
<evidence type="ECO:0000313" key="3">
    <source>
        <dbReference type="Proteomes" id="UP001300502"/>
    </source>
</evidence>
<dbReference type="EMBL" id="JANCYU010000033">
    <property type="protein sequence ID" value="KAK4525800.1"/>
    <property type="molecule type" value="Genomic_DNA"/>
</dbReference>
<reference evidence="2 3" key="1">
    <citation type="submission" date="2022-07" db="EMBL/GenBank/DDBJ databases">
        <title>Genome-wide signatures of adaptation to extreme environments.</title>
        <authorList>
            <person name="Cho C.H."/>
            <person name="Yoon H.S."/>
        </authorList>
    </citation>
    <scope>NUCLEOTIDE SEQUENCE [LARGE SCALE GENOMIC DNA]</scope>
    <source>
        <strain evidence="2 3">108.79 E11</strain>
    </source>
</reference>
<gene>
    <name evidence="2" type="ORF">GAYE_SCF16G3709</name>
</gene>
<name>A0AAV9IEJ6_9RHOD</name>
<organism evidence="2 3">
    <name type="scientific">Galdieria yellowstonensis</name>
    <dbReference type="NCBI Taxonomy" id="3028027"/>
    <lineage>
        <taxon>Eukaryota</taxon>
        <taxon>Rhodophyta</taxon>
        <taxon>Bangiophyceae</taxon>
        <taxon>Galdieriales</taxon>
        <taxon>Galdieriaceae</taxon>
        <taxon>Galdieria</taxon>
    </lineage>
</organism>
<accession>A0AAV9IEJ6</accession>